<comment type="caution">
    <text evidence="3">The sequence shown here is derived from an EMBL/GenBank/DDBJ whole genome shotgun (WGS) entry which is preliminary data.</text>
</comment>
<dbReference type="InterPro" id="IPR001509">
    <property type="entry name" value="Epimerase_deHydtase"/>
</dbReference>
<evidence type="ECO:0000313" key="4">
    <source>
        <dbReference type="Proteomes" id="UP000244893"/>
    </source>
</evidence>
<dbReference type="AlphaFoldDB" id="A0A2V1HV38"/>
<gene>
    <name evidence="3" type="ORF">DDQ50_09380</name>
</gene>
<dbReference type="Pfam" id="PF08338">
    <property type="entry name" value="DUF1731"/>
    <property type="match status" value="1"/>
</dbReference>
<evidence type="ECO:0000313" key="3">
    <source>
        <dbReference type="EMBL" id="PVZ93964.1"/>
    </source>
</evidence>
<dbReference type="InterPro" id="IPR036291">
    <property type="entry name" value="NAD(P)-bd_dom_sf"/>
</dbReference>
<dbReference type="OrthoDB" id="9801773at2"/>
<feature type="domain" description="NAD-dependent epimerase/dehydratase" evidence="1">
    <location>
        <begin position="5"/>
        <end position="123"/>
    </location>
</feature>
<dbReference type="PANTHER" id="PTHR11092">
    <property type="entry name" value="SUGAR NUCLEOTIDE EPIMERASE RELATED"/>
    <property type="match status" value="1"/>
</dbReference>
<dbReference type="PANTHER" id="PTHR11092:SF0">
    <property type="entry name" value="EPIMERASE FAMILY PROTEIN SDR39U1"/>
    <property type="match status" value="1"/>
</dbReference>
<reference evidence="3 4" key="1">
    <citation type="submission" date="2018-05" db="EMBL/GenBank/DDBJ databases">
        <title>Amnibacterium sp. M8JJ-5, whole genome shotgun sequence.</title>
        <authorList>
            <person name="Tuo L."/>
        </authorList>
    </citation>
    <scope>NUCLEOTIDE SEQUENCE [LARGE SCALE GENOMIC DNA]</scope>
    <source>
        <strain evidence="3 4">M8JJ-5</strain>
    </source>
</reference>
<dbReference type="EMBL" id="QEOP01000002">
    <property type="protein sequence ID" value="PVZ93964.1"/>
    <property type="molecule type" value="Genomic_DNA"/>
</dbReference>
<protein>
    <submittedName>
        <fullName evidence="3">NAD-dependent epimerase</fullName>
    </submittedName>
</protein>
<evidence type="ECO:0000259" key="1">
    <source>
        <dbReference type="Pfam" id="PF01370"/>
    </source>
</evidence>
<dbReference type="Gene3D" id="3.40.50.720">
    <property type="entry name" value="NAD(P)-binding Rossmann-like Domain"/>
    <property type="match status" value="1"/>
</dbReference>
<dbReference type="RefSeq" id="WP_116756478.1">
    <property type="nucleotide sequence ID" value="NZ_JBHUEX010000001.1"/>
</dbReference>
<dbReference type="InterPro" id="IPR013549">
    <property type="entry name" value="DUF1731"/>
</dbReference>
<keyword evidence="4" id="KW-1185">Reference proteome</keyword>
<accession>A0A2V1HV38</accession>
<dbReference type="Proteomes" id="UP000244893">
    <property type="component" value="Unassembled WGS sequence"/>
</dbReference>
<dbReference type="SUPFAM" id="SSF51735">
    <property type="entry name" value="NAD(P)-binding Rossmann-fold domains"/>
    <property type="match status" value="1"/>
</dbReference>
<proteinExistence type="predicted"/>
<organism evidence="3 4">
    <name type="scientific">Amnibacterium flavum</name>
    <dbReference type="NCBI Taxonomy" id="2173173"/>
    <lineage>
        <taxon>Bacteria</taxon>
        <taxon>Bacillati</taxon>
        <taxon>Actinomycetota</taxon>
        <taxon>Actinomycetes</taxon>
        <taxon>Micrococcales</taxon>
        <taxon>Microbacteriaceae</taxon>
        <taxon>Amnibacterium</taxon>
    </lineage>
</organism>
<dbReference type="Pfam" id="PF01370">
    <property type="entry name" value="Epimerase"/>
    <property type="match status" value="1"/>
</dbReference>
<feature type="domain" description="DUF1731" evidence="2">
    <location>
        <begin position="265"/>
        <end position="314"/>
    </location>
</feature>
<sequence length="331" mass="35995">MAERIVLAGASGFIGSYLADAFRAEGAEVVFIGRSGADASWGDTARITELLDGSALLINMAGKSVDCRYTEANRAEIIRSRTATTTELARALRDCAAPPPLWVNASTATIYRHAEDRPMTDETGEIGTGFSVEVAKAWEAALFAEPLPATRRVALRMAIVLGDGSALAPLIRLAQFGLGGAQLDGHWPISAARRRAGTGHAFRARGGRQRFSWIHIADVLGVIRFLRDRPDLDGTINASSPNPVDSRTLMAALRRVLGMPIGIPTPRWVLEIGAFAIRTETELILKSRWVVPTRLQEAGYRFAYPEIEPALRQIVEDRRAARKRAKAALTD</sequence>
<name>A0A2V1HV38_9MICO</name>
<evidence type="ECO:0000259" key="2">
    <source>
        <dbReference type="Pfam" id="PF08338"/>
    </source>
</evidence>